<evidence type="ECO:0000313" key="3">
    <source>
        <dbReference type="Proteomes" id="UP000092460"/>
    </source>
</evidence>
<keyword evidence="3" id="KW-1185">Reference proteome</keyword>
<sequence>MVHPLLLLPYTYASIRWPYGSIPIFMLHTYIAKAMYFEIFKIMLLGQQWQWIYADITLSQQT</sequence>
<dbReference type="EMBL" id="JXJN01011675">
    <property type="status" value="NOT_ANNOTATED_CDS"/>
    <property type="molecule type" value="Genomic_DNA"/>
</dbReference>
<dbReference type="Proteomes" id="UP000092460">
    <property type="component" value="Unassembled WGS sequence"/>
</dbReference>
<evidence type="ECO:0000313" key="2">
    <source>
        <dbReference type="EnsemblMetazoa" id="GPPI025191-PA"/>
    </source>
</evidence>
<keyword evidence="1" id="KW-1133">Transmembrane helix</keyword>
<protein>
    <submittedName>
        <fullName evidence="2">Uncharacterized protein</fullName>
    </submittedName>
</protein>
<dbReference type="EnsemblMetazoa" id="GPPI025191-RA">
    <property type="protein sequence ID" value="GPPI025191-PA"/>
    <property type="gene ID" value="GPPI025191"/>
</dbReference>
<accession>A0A1B0BBU6</accession>
<keyword evidence="1" id="KW-0812">Transmembrane</keyword>
<reference evidence="3" key="1">
    <citation type="submission" date="2015-01" db="EMBL/GenBank/DDBJ databases">
        <authorList>
            <person name="Aksoy S."/>
            <person name="Warren W."/>
            <person name="Wilson R.K."/>
        </authorList>
    </citation>
    <scope>NUCLEOTIDE SEQUENCE [LARGE SCALE GENOMIC DNA]</scope>
    <source>
        <strain evidence="3">IAEA</strain>
    </source>
</reference>
<keyword evidence="1" id="KW-0472">Membrane</keyword>
<dbReference type="VEuPathDB" id="VectorBase:GPPI025191"/>
<dbReference type="AlphaFoldDB" id="A0A1B0BBU6"/>
<name>A0A1B0BBU6_9MUSC</name>
<evidence type="ECO:0000256" key="1">
    <source>
        <dbReference type="SAM" id="Phobius"/>
    </source>
</evidence>
<reference evidence="2" key="2">
    <citation type="submission" date="2020-05" db="UniProtKB">
        <authorList>
            <consortium name="EnsemblMetazoa"/>
        </authorList>
    </citation>
    <scope>IDENTIFICATION</scope>
    <source>
        <strain evidence="2">IAEA</strain>
    </source>
</reference>
<proteinExistence type="predicted"/>
<organism evidence="2 3">
    <name type="scientific">Glossina palpalis gambiensis</name>
    <dbReference type="NCBI Taxonomy" id="67801"/>
    <lineage>
        <taxon>Eukaryota</taxon>
        <taxon>Metazoa</taxon>
        <taxon>Ecdysozoa</taxon>
        <taxon>Arthropoda</taxon>
        <taxon>Hexapoda</taxon>
        <taxon>Insecta</taxon>
        <taxon>Pterygota</taxon>
        <taxon>Neoptera</taxon>
        <taxon>Endopterygota</taxon>
        <taxon>Diptera</taxon>
        <taxon>Brachycera</taxon>
        <taxon>Muscomorpha</taxon>
        <taxon>Hippoboscoidea</taxon>
        <taxon>Glossinidae</taxon>
        <taxon>Glossina</taxon>
    </lineage>
</organism>
<feature type="transmembrane region" description="Helical" evidence="1">
    <location>
        <begin position="20"/>
        <end position="40"/>
    </location>
</feature>